<feature type="compositionally biased region" description="Basic and acidic residues" evidence="2">
    <location>
        <begin position="732"/>
        <end position="769"/>
    </location>
</feature>
<reference evidence="3" key="1">
    <citation type="submission" date="2023-02" db="EMBL/GenBank/DDBJ databases">
        <title>Genome of toxic invasive species Heracleum sosnowskyi carries increased number of genes despite the absence of recent whole-genome duplications.</title>
        <authorList>
            <person name="Schelkunov M."/>
            <person name="Shtratnikova V."/>
            <person name="Makarenko M."/>
            <person name="Klepikova A."/>
            <person name="Omelchenko D."/>
            <person name="Novikova G."/>
            <person name="Obukhova E."/>
            <person name="Bogdanov V."/>
            <person name="Penin A."/>
            <person name="Logacheva M."/>
        </authorList>
    </citation>
    <scope>NUCLEOTIDE SEQUENCE</scope>
    <source>
        <strain evidence="3">Hsosn_3</strain>
        <tissue evidence="3">Leaf</tissue>
    </source>
</reference>
<name>A0AAD8HHY2_9APIA</name>
<feature type="region of interest" description="Disordered" evidence="2">
    <location>
        <begin position="721"/>
        <end position="791"/>
    </location>
</feature>
<dbReference type="AlphaFoldDB" id="A0AAD8HHY2"/>
<gene>
    <name evidence="3" type="ORF">POM88_042144</name>
</gene>
<dbReference type="EMBL" id="JAUIZM010000009">
    <property type="protein sequence ID" value="KAK1366583.1"/>
    <property type="molecule type" value="Genomic_DNA"/>
</dbReference>
<reference evidence="3" key="2">
    <citation type="submission" date="2023-05" db="EMBL/GenBank/DDBJ databases">
        <authorList>
            <person name="Schelkunov M.I."/>
        </authorList>
    </citation>
    <scope>NUCLEOTIDE SEQUENCE</scope>
    <source>
        <strain evidence="3">Hsosn_3</strain>
        <tissue evidence="3">Leaf</tissue>
    </source>
</reference>
<evidence type="ECO:0000313" key="4">
    <source>
        <dbReference type="Proteomes" id="UP001237642"/>
    </source>
</evidence>
<keyword evidence="4" id="KW-1185">Reference proteome</keyword>
<feature type="compositionally biased region" description="Gly residues" evidence="2">
    <location>
        <begin position="774"/>
        <end position="784"/>
    </location>
</feature>
<dbReference type="Proteomes" id="UP001237642">
    <property type="component" value="Unassembled WGS sequence"/>
</dbReference>
<evidence type="ECO:0000256" key="1">
    <source>
        <dbReference type="SAM" id="Coils"/>
    </source>
</evidence>
<accession>A0AAD8HHY2</accession>
<sequence length="1139" mass="128016">MAAEFVVERFNNYVGYFDPLKCSVERFRPWIHFLNEQSIVSYAITASVDLKIEPLRLLCLTAVVAEDMRSFTFNISDHQYTVTKEIFCQVLHFPLNNFVRFPTDNELVQFFSSIDYQGNIVLPRLNKGNLACEWDLFFDCLAKVFSNSTKNNFQVITSLLQNIAYAAVFNLNLDIGTLVWDLLIRRIFNYTRDIQTGKKVKCFYSRFLSLVLNHVLSVEHKTLFQNTPFQVPAHTNSLIYSTLSTSSKSGRRPVVPQSYLRRILQPQLPLLFIEHPVVGSSSAGTSMVPPNTMALQVIYPLSATPLTQEVLRIDQGIVEPQSLSPVIEPYTESNPLTAPLEQSATTRLIEQAGVDSNVSDPTALPPPLKKRRTLLEASVSQPVSSQKDMDFQKANEQLLETSSQQDESIEIRHQAMAFCTESSTLSLITMGANTSETIVETHEQDTQKGEHIGIIGETVPTIVTVEEPSQASEGKSGSSPTIIESFSPLPEGTSLAPLRDSSLAVLTGESEGQHGKSIPEAIQFSISDEFLDFTMDWDSRTPIAPPVTSQEGAMVISIAGTSNPNLDRQLVVSKTQSDTQAREVSETPSREIEMSAHNDTYTASLLAQIASLQKQLQESQAEKDFLKAQVDERSSSSTSVLVASDISELTISNAEIRESVKQIASISTQLNSIQETVDNNQWYNDQRFTNLEGGMVHLNEGMKHLYNMIKVSHQPNAEQKKFFEGDDDEGGNDDKDGEGERASKEDDPKTDKVKSLEDSSTKGENKEEEIQGGEDQGGEAGGSGSVKDKGKQKLTFSEADYYQGEQGDFDCTESEENPQDIFGDVEVEGEADYADWEDEPEVDPAFEAELVRQKADLKRREEENAKVSDIISKHLVIQKAEHQEKQRLHNLKVSDRKLYVRLKQGEEWDKAREMFAHQEGTNNDAKFLGMLERYKKVNPDNTVYMKALHAEVSRITTGYDRVREELKIYVYTHNEGTFLVSLNLLESRTLSELWVFMCKVKRTSPLAELLHDQLRDFTMKASPQVVDVPYEVKFYKGRALQTCGVDPISLKDFPAKHLVYLENMLRTSGFATQEKTEVADLIQDYCIANIKRYHQMKNRLKKVTAQPVRPSGITSESDRILDKDLLEALEEGEMMESEI</sequence>
<feature type="compositionally biased region" description="Polar residues" evidence="2">
    <location>
        <begin position="468"/>
        <end position="484"/>
    </location>
</feature>
<feature type="region of interest" description="Disordered" evidence="2">
    <location>
        <begin position="468"/>
        <end position="494"/>
    </location>
</feature>
<proteinExistence type="predicted"/>
<protein>
    <submittedName>
        <fullName evidence="3">Uncharacterized protein</fullName>
    </submittedName>
</protein>
<keyword evidence="1" id="KW-0175">Coiled coil</keyword>
<comment type="caution">
    <text evidence="3">The sequence shown here is derived from an EMBL/GenBank/DDBJ whole genome shotgun (WGS) entry which is preliminary data.</text>
</comment>
<evidence type="ECO:0000256" key="2">
    <source>
        <dbReference type="SAM" id="MobiDB-lite"/>
    </source>
</evidence>
<feature type="coiled-coil region" evidence="1">
    <location>
        <begin position="602"/>
        <end position="629"/>
    </location>
</feature>
<evidence type="ECO:0000313" key="3">
    <source>
        <dbReference type="EMBL" id="KAK1366583.1"/>
    </source>
</evidence>
<organism evidence="3 4">
    <name type="scientific">Heracleum sosnowskyi</name>
    <dbReference type="NCBI Taxonomy" id="360622"/>
    <lineage>
        <taxon>Eukaryota</taxon>
        <taxon>Viridiplantae</taxon>
        <taxon>Streptophyta</taxon>
        <taxon>Embryophyta</taxon>
        <taxon>Tracheophyta</taxon>
        <taxon>Spermatophyta</taxon>
        <taxon>Magnoliopsida</taxon>
        <taxon>eudicotyledons</taxon>
        <taxon>Gunneridae</taxon>
        <taxon>Pentapetalae</taxon>
        <taxon>asterids</taxon>
        <taxon>campanulids</taxon>
        <taxon>Apiales</taxon>
        <taxon>Apiaceae</taxon>
        <taxon>Apioideae</taxon>
        <taxon>apioid superclade</taxon>
        <taxon>Tordylieae</taxon>
        <taxon>Tordyliinae</taxon>
        <taxon>Heracleum</taxon>
    </lineage>
</organism>